<dbReference type="PANTHER" id="PTHR31672:SF13">
    <property type="entry name" value="F-BOX PROTEIN CPR30-LIKE"/>
    <property type="match status" value="1"/>
</dbReference>
<feature type="non-terminal residue" evidence="2">
    <location>
        <position position="1"/>
    </location>
</feature>
<dbReference type="InterPro" id="IPR006527">
    <property type="entry name" value="F-box-assoc_dom_typ1"/>
</dbReference>
<evidence type="ECO:0000313" key="2">
    <source>
        <dbReference type="EMBL" id="EYU31504.1"/>
    </source>
</evidence>
<organism evidence="2 3">
    <name type="scientific">Erythranthe guttata</name>
    <name type="common">Yellow monkey flower</name>
    <name type="synonym">Mimulus guttatus</name>
    <dbReference type="NCBI Taxonomy" id="4155"/>
    <lineage>
        <taxon>Eukaryota</taxon>
        <taxon>Viridiplantae</taxon>
        <taxon>Streptophyta</taxon>
        <taxon>Embryophyta</taxon>
        <taxon>Tracheophyta</taxon>
        <taxon>Spermatophyta</taxon>
        <taxon>Magnoliopsida</taxon>
        <taxon>eudicotyledons</taxon>
        <taxon>Gunneridae</taxon>
        <taxon>Pentapetalae</taxon>
        <taxon>asterids</taxon>
        <taxon>lamiids</taxon>
        <taxon>Lamiales</taxon>
        <taxon>Phrymaceae</taxon>
        <taxon>Erythranthe</taxon>
    </lineage>
</organism>
<dbReference type="NCBIfam" id="TIGR01640">
    <property type="entry name" value="F_box_assoc_1"/>
    <property type="match status" value="1"/>
</dbReference>
<dbReference type="Gene3D" id="1.20.1280.50">
    <property type="match status" value="1"/>
</dbReference>
<keyword evidence="3" id="KW-1185">Reference proteome</keyword>
<dbReference type="PANTHER" id="PTHR31672">
    <property type="entry name" value="BNACNNG10540D PROTEIN"/>
    <property type="match status" value="1"/>
</dbReference>
<accession>A0A022QVB8</accession>
<dbReference type="InterPro" id="IPR017451">
    <property type="entry name" value="F-box-assoc_interact_dom"/>
</dbReference>
<dbReference type="Proteomes" id="UP000030748">
    <property type="component" value="Unassembled WGS sequence"/>
</dbReference>
<dbReference type="InterPro" id="IPR036047">
    <property type="entry name" value="F-box-like_dom_sf"/>
</dbReference>
<dbReference type="InterPro" id="IPR001810">
    <property type="entry name" value="F-box_dom"/>
</dbReference>
<dbReference type="Pfam" id="PF00646">
    <property type="entry name" value="F-box"/>
    <property type="match status" value="1"/>
</dbReference>
<dbReference type="Pfam" id="PF07734">
    <property type="entry name" value="FBA_1"/>
    <property type="match status" value="1"/>
</dbReference>
<dbReference type="SUPFAM" id="SSF81383">
    <property type="entry name" value="F-box domain"/>
    <property type="match status" value="1"/>
</dbReference>
<protein>
    <recommendedName>
        <fullName evidence="1">F-box domain-containing protein</fullName>
    </recommendedName>
</protein>
<dbReference type="SMART" id="SM00256">
    <property type="entry name" value="FBOX"/>
    <property type="match status" value="1"/>
</dbReference>
<dbReference type="AlphaFoldDB" id="A0A022QVB8"/>
<name>A0A022QVB8_ERYGU</name>
<sequence>KFDEDLLEQILSHLQVKDLLRFKSVSKKWNSIISTPRFVNLHLNKSISSPFHHRIFMPFPKSFRAVDFHIMDVQDHLPRPEEAVGTFIGSSGGLICYLNKLTRRICVWNPSLRLSKTLDLNIQEAFLSSGSGENPPTMNTRRITIMPDQDEYRNHIYVIKPFSCVSESTQVEMDDLYFSSSDDGTFFSGLVHWFAGSYRIESVIGSIYHDAVFTYDLGAKTLGKLSTPVGLSSSTGSIGVIDGCLSAIYQVCGGDCEIYEFWMMKEYGVKESWTKMTSLSFSNCDNGLSSFSRLKLVGATDTGDLILCCAPDCQLLIYNVAEKKSKIVLSNGYGYARMYVETLVFP</sequence>
<evidence type="ECO:0000313" key="3">
    <source>
        <dbReference type="Proteomes" id="UP000030748"/>
    </source>
</evidence>
<evidence type="ECO:0000259" key="1">
    <source>
        <dbReference type="PROSITE" id="PS50181"/>
    </source>
</evidence>
<feature type="domain" description="F-box" evidence="1">
    <location>
        <begin position="1"/>
        <end position="41"/>
    </location>
</feature>
<dbReference type="CDD" id="cd22157">
    <property type="entry name" value="F-box_AtFBW1-like"/>
    <property type="match status" value="1"/>
</dbReference>
<dbReference type="InterPro" id="IPR050796">
    <property type="entry name" value="SCF_F-box_component"/>
</dbReference>
<dbReference type="EMBL" id="KI630969">
    <property type="protein sequence ID" value="EYU31504.1"/>
    <property type="molecule type" value="Genomic_DNA"/>
</dbReference>
<dbReference type="PROSITE" id="PS50181">
    <property type="entry name" value="FBOX"/>
    <property type="match status" value="1"/>
</dbReference>
<proteinExistence type="predicted"/>
<gene>
    <name evidence="2" type="ORF">MIMGU_mgv1a021878mg</name>
</gene>
<dbReference type="STRING" id="4155.A0A022QVB8"/>
<reference evidence="2 3" key="1">
    <citation type="journal article" date="2013" name="Proc. Natl. Acad. Sci. U.S.A.">
        <title>Fine-scale variation in meiotic recombination in Mimulus inferred from population shotgun sequencing.</title>
        <authorList>
            <person name="Hellsten U."/>
            <person name="Wright K.M."/>
            <person name="Jenkins J."/>
            <person name="Shu S."/>
            <person name="Yuan Y."/>
            <person name="Wessler S.R."/>
            <person name="Schmutz J."/>
            <person name="Willis J.H."/>
            <person name="Rokhsar D.S."/>
        </authorList>
    </citation>
    <scope>NUCLEOTIDE SEQUENCE [LARGE SCALE GENOMIC DNA]</scope>
    <source>
        <strain evidence="3">cv. DUN x IM62</strain>
    </source>
</reference>